<comment type="subunit">
    <text evidence="6">Homotetramer. Forms an RuvA(8)-RuvB(12)-Holliday junction (HJ) complex. HJ DNA is sandwiched between 2 RuvA tetramers; dsDNA enters through RuvA and exits via RuvB. An RuvB hexamer assembles on each DNA strand where it exits the tetramer. Each RuvB hexamer is contacted by two RuvA subunits (via domain III) on 2 adjacent RuvB subunits; this complex drives branch migration. In the full resolvosome a probable DNA-RuvA(4)-RuvB(12)-RuvC(2) complex forms which resolves the HJ.</text>
</comment>
<comment type="caution">
    <text evidence="6">Lacks conserved residue(s) required for the propagation of feature annotation.</text>
</comment>
<keyword evidence="4 6" id="KW-0233">DNA recombination</keyword>
<dbReference type="Gene3D" id="1.10.150.20">
    <property type="entry name" value="5' to 3' exonuclease, C-terminal subdomain"/>
    <property type="match status" value="1"/>
</dbReference>
<dbReference type="GO" id="GO:0005524">
    <property type="term" value="F:ATP binding"/>
    <property type="evidence" value="ECO:0007669"/>
    <property type="project" value="InterPro"/>
</dbReference>
<dbReference type="GO" id="GO:0005737">
    <property type="term" value="C:cytoplasm"/>
    <property type="evidence" value="ECO:0007669"/>
    <property type="project" value="UniProtKB-SubCell"/>
</dbReference>
<dbReference type="InterPro" id="IPR036267">
    <property type="entry name" value="RuvA_C_sf"/>
</dbReference>
<dbReference type="GO" id="GO:0000400">
    <property type="term" value="F:four-way junction DNA binding"/>
    <property type="evidence" value="ECO:0007669"/>
    <property type="project" value="UniProtKB-UniRule"/>
</dbReference>
<dbReference type="GO" id="GO:0009378">
    <property type="term" value="F:four-way junction helicase activity"/>
    <property type="evidence" value="ECO:0007669"/>
    <property type="project" value="InterPro"/>
</dbReference>
<dbReference type="SUPFAM" id="SSF47781">
    <property type="entry name" value="RuvA domain 2-like"/>
    <property type="match status" value="1"/>
</dbReference>
<evidence type="ECO:0000313" key="9">
    <source>
        <dbReference type="Proteomes" id="UP000823891"/>
    </source>
</evidence>
<keyword evidence="3 6" id="KW-0238">DNA-binding</keyword>
<dbReference type="HAMAP" id="MF_00031">
    <property type="entry name" value="DNA_HJ_migration_RuvA"/>
    <property type="match status" value="1"/>
</dbReference>
<dbReference type="SMART" id="SM00278">
    <property type="entry name" value="HhH1"/>
    <property type="match status" value="2"/>
</dbReference>
<keyword evidence="2 6" id="KW-0227">DNA damage</keyword>
<evidence type="ECO:0000256" key="6">
    <source>
        <dbReference type="HAMAP-Rule" id="MF_00031"/>
    </source>
</evidence>
<keyword evidence="1 6" id="KW-0963">Cytoplasm</keyword>
<comment type="caution">
    <text evidence="8">The sequence shown here is derived from an EMBL/GenBank/DDBJ whole genome shotgun (WGS) entry which is preliminary data.</text>
</comment>
<feature type="region of interest" description="Domain III" evidence="6">
    <location>
        <begin position="150"/>
        <end position="201"/>
    </location>
</feature>
<dbReference type="GO" id="GO:0006310">
    <property type="term" value="P:DNA recombination"/>
    <property type="evidence" value="ECO:0007669"/>
    <property type="project" value="UniProtKB-UniRule"/>
</dbReference>
<comment type="domain">
    <text evidence="6">Has three domains with a flexible linker between the domains II and III and assumes an 'L' shape. Domain III is highly mobile and contacts RuvB.</text>
</comment>
<dbReference type="InterPro" id="IPR010994">
    <property type="entry name" value="RuvA_2-like"/>
</dbReference>
<dbReference type="InterPro" id="IPR012340">
    <property type="entry name" value="NA-bd_OB-fold"/>
</dbReference>
<keyword evidence="5 6" id="KW-0234">DNA repair</keyword>
<dbReference type="Gene3D" id="2.40.50.140">
    <property type="entry name" value="Nucleic acid-binding proteins"/>
    <property type="match status" value="1"/>
</dbReference>
<dbReference type="InterPro" id="IPR011114">
    <property type="entry name" value="RuvA_C"/>
</dbReference>
<reference evidence="8" key="1">
    <citation type="journal article" date="2021" name="PeerJ">
        <title>Extensive microbial diversity within the chicken gut microbiome revealed by metagenomics and culture.</title>
        <authorList>
            <person name="Gilroy R."/>
            <person name="Ravi A."/>
            <person name="Getino M."/>
            <person name="Pursley I."/>
            <person name="Horton D.L."/>
            <person name="Alikhan N.F."/>
            <person name="Baker D."/>
            <person name="Gharbi K."/>
            <person name="Hall N."/>
            <person name="Watson M."/>
            <person name="Adriaenssens E.M."/>
            <person name="Foster-Nyarko E."/>
            <person name="Jarju S."/>
            <person name="Secka A."/>
            <person name="Antonio M."/>
            <person name="Oren A."/>
            <person name="Chaudhuri R.R."/>
            <person name="La Ragione R."/>
            <person name="Hildebrand F."/>
            <person name="Pallen M.J."/>
        </authorList>
    </citation>
    <scope>NUCLEOTIDE SEQUENCE</scope>
    <source>
        <strain evidence="8">USAMLcec2-132</strain>
    </source>
</reference>
<gene>
    <name evidence="6 8" type="primary">ruvA</name>
    <name evidence="8" type="ORF">H9761_15975</name>
</gene>
<dbReference type="Pfam" id="PF14520">
    <property type="entry name" value="HHH_5"/>
    <property type="match status" value="1"/>
</dbReference>
<feature type="region of interest" description="Domain I" evidence="6">
    <location>
        <begin position="1"/>
        <end position="64"/>
    </location>
</feature>
<comment type="subcellular location">
    <subcellularLocation>
        <location evidence="6">Cytoplasm</location>
    </subcellularLocation>
</comment>
<accession>A0A9D2NK25</accession>
<dbReference type="EMBL" id="DWWS01000055">
    <property type="protein sequence ID" value="HJC25174.1"/>
    <property type="molecule type" value="Genomic_DNA"/>
</dbReference>
<reference evidence="8" key="2">
    <citation type="submission" date="2021-04" db="EMBL/GenBank/DDBJ databases">
        <authorList>
            <person name="Gilroy R."/>
        </authorList>
    </citation>
    <scope>NUCLEOTIDE SEQUENCE</scope>
    <source>
        <strain evidence="8">USAMLcec2-132</strain>
    </source>
</reference>
<comment type="function">
    <text evidence="6">The RuvA-RuvB-RuvC complex processes Holliday junction (HJ) DNA during genetic recombination and DNA repair, while the RuvA-RuvB complex plays an important role in the rescue of blocked DNA replication forks via replication fork reversal (RFR). RuvA specifically binds to HJ cruciform DNA, conferring on it an open structure. The RuvB hexamer acts as an ATP-dependent pump, pulling dsDNA into and through the RuvAB complex. HJ branch migration allows RuvC to scan DNA until it finds its consensus sequence, where it cleaves and resolves the cruciform DNA.</text>
</comment>
<organism evidence="8 9">
    <name type="scientific">Candidatus Eisenbergiella merdavium</name>
    <dbReference type="NCBI Taxonomy" id="2838551"/>
    <lineage>
        <taxon>Bacteria</taxon>
        <taxon>Bacillati</taxon>
        <taxon>Bacillota</taxon>
        <taxon>Clostridia</taxon>
        <taxon>Lachnospirales</taxon>
        <taxon>Lachnospiraceae</taxon>
        <taxon>Eisenbergiella</taxon>
    </lineage>
</organism>
<dbReference type="Pfam" id="PF01330">
    <property type="entry name" value="RuvA_N"/>
    <property type="match status" value="1"/>
</dbReference>
<feature type="domain" description="Helix-hairpin-helix DNA-binding motif class 1" evidence="7">
    <location>
        <begin position="73"/>
        <end position="92"/>
    </location>
</feature>
<protein>
    <recommendedName>
        <fullName evidence="6">Holliday junction branch migration complex subunit RuvA</fullName>
    </recommendedName>
</protein>
<evidence type="ECO:0000256" key="3">
    <source>
        <dbReference type="ARBA" id="ARBA00023125"/>
    </source>
</evidence>
<dbReference type="InterPro" id="IPR013849">
    <property type="entry name" value="DNA_helicase_Holl-junc_RuvA_I"/>
</dbReference>
<sequence>MFAYLIGRVAGVTEDNLVLEVGQIGFNVKIPSSLPSLLPPIGEEVKIYTHTCVREDAFLLYGFLSQDDLDMFRLLITVNGIGPKGGLAILSVMSADDVRLAVLTQDAKAIARAPGVGPKTAQRVILDLKDKVSMEETLVSRESAAYAAQASGLSDARREAAEALAALGYSASEAAQAVRKVENADEMDVEELLKAALKHLF</sequence>
<dbReference type="GO" id="GO:0048476">
    <property type="term" value="C:Holliday junction resolvase complex"/>
    <property type="evidence" value="ECO:0007669"/>
    <property type="project" value="UniProtKB-UniRule"/>
</dbReference>
<name>A0A9D2NK25_9FIRM</name>
<dbReference type="Proteomes" id="UP000823891">
    <property type="component" value="Unassembled WGS sequence"/>
</dbReference>
<dbReference type="InterPro" id="IPR000085">
    <property type="entry name" value="RuvA"/>
</dbReference>
<evidence type="ECO:0000256" key="1">
    <source>
        <dbReference type="ARBA" id="ARBA00022490"/>
    </source>
</evidence>
<feature type="domain" description="Helix-hairpin-helix DNA-binding motif class 1" evidence="7">
    <location>
        <begin position="108"/>
        <end position="127"/>
    </location>
</feature>
<dbReference type="GO" id="GO:0006281">
    <property type="term" value="P:DNA repair"/>
    <property type="evidence" value="ECO:0007669"/>
    <property type="project" value="UniProtKB-UniRule"/>
</dbReference>
<evidence type="ECO:0000256" key="5">
    <source>
        <dbReference type="ARBA" id="ARBA00023204"/>
    </source>
</evidence>
<dbReference type="GO" id="GO:0009379">
    <property type="term" value="C:Holliday junction helicase complex"/>
    <property type="evidence" value="ECO:0007669"/>
    <property type="project" value="InterPro"/>
</dbReference>
<evidence type="ECO:0000256" key="4">
    <source>
        <dbReference type="ARBA" id="ARBA00023172"/>
    </source>
</evidence>
<dbReference type="InterPro" id="IPR003583">
    <property type="entry name" value="Hlx-hairpin-Hlx_DNA-bd_motif"/>
</dbReference>
<comment type="similarity">
    <text evidence="6">Belongs to the RuvA family.</text>
</comment>
<dbReference type="AlphaFoldDB" id="A0A9D2NK25"/>
<evidence type="ECO:0000259" key="7">
    <source>
        <dbReference type="SMART" id="SM00278"/>
    </source>
</evidence>
<dbReference type="NCBIfam" id="TIGR00084">
    <property type="entry name" value="ruvA"/>
    <property type="match status" value="1"/>
</dbReference>
<dbReference type="Gene3D" id="1.10.8.10">
    <property type="entry name" value="DNA helicase RuvA subunit, C-terminal domain"/>
    <property type="match status" value="1"/>
</dbReference>
<dbReference type="SUPFAM" id="SSF50249">
    <property type="entry name" value="Nucleic acid-binding proteins"/>
    <property type="match status" value="1"/>
</dbReference>
<dbReference type="Pfam" id="PF07499">
    <property type="entry name" value="RuvA_C"/>
    <property type="match status" value="1"/>
</dbReference>
<dbReference type="CDD" id="cd14332">
    <property type="entry name" value="UBA_RuvA_C"/>
    <property type="match status" value="1"/>
</dbReference>
<proteinExistence type="inferred from homology"/>
<dbReference type="SUPFAM" id="SSF46929">
    <property type="entry name" value="DNA helicase RuvA subunit, C-terminal domain"/>
    <property type="match status" value="1"/>
</dbReference>
<evidence type="ECO:0000313" key="8">
    <source>
        <dbReference type="EMBL" id="HJC25174.1"/>
    </source>
</evidence>
<evidence type="ECO:0000256" key="2">
    <source>
        <dbReference type="ARBA" id="ARBA00022763"/>
    </source>
</evidence>